<keyword evidence="2" id="KW-1185">Reference proteome</keyword>
<evidence type="ECO:0000313" key="1">
    <source>
        <dbReference type="EMBL" id="DAD17807.1"/>
    </source>
</evidence>
<proteinExistence type="predicted"/>
<gene>
    <name evidence="1" type="ORF">HUJ06_019270</name>
</gene>
<name>A0A822XCA4_NELNU</name>
<dbReference type="AlphaFoldDB" id="A0A822XCA4"/>
<comment type="caution">
    <text evidence="1">The sequence shown here is derived from an EMBL/GenBank/DDBJ whole genome shotgun (WGS) entry which is preliminary data.</text>
</comment>
<organism evidence="1 2">
    <name type="scientific">Nelumbo nucifera</name>
    <name type="common">Sacred lotus</name>
    <dbReference type="NCBI Taxonomy" id="4432"/>
    <lineage>
        <taxon>Eukaryota</taxon>
        <taxon>Viridiplantae</taxon>
        <taxon>Streptophyta</taxon>
        <taxon>Embryophyta</taxon>
        <taxon>Tracheophyta</taxon>
        <taxon>Spermatophyta</taxon>
        <taxon>Magnoliopsida</taxon>
        <taxon>Proteales</taxon>
        <taxon>Nelumbonaceae</taxon>
        <taxon>Nelumbo</taxon>
    </lineage>
</organism>
<dbReference type="Proteomes" id="UP000607653">
    <property type="component" value="Unassembled WGS sequence"/>
</dbReference>
<accession>A0A822XCA4</accession>
<evidence type="ECO:0000313" key="2">
    <source>
        <dbReference type="Proteomes" id="UP000607653"/>
    </source>
</evidence>
<dbReference type="EMBL" id="DUZY01000001">
    <property type="protein sequence ID" value="DAD17807.1"/>
    <property type="molecule type" value="Genomic_DNA"/>
</dbReference>
<reference evidence="1 2" key="1">
    <citation type="journal article" date="2020" name="Mol. Biol. Evol.">
        <title>Distinct Expression and Methylation Patterns for Genes with Different Fates following a Single Whole-Genome Duplication in Flowering Plants.</title>
        <authorList>
            <person name="Shi T."/>
            <person name="Rahmani R.S."/>
            <person name="Gugger P.F."/>
            <person name="Wang M."/>
            <person name="Li H."/>
            <person name="Zhang Y."/>
            <person name="Li Z."/>
            <person name="Wang Q."/>
            <person name="Van de Peer Y."/>
            <person name="Marchal K."/>
            <person name="Chen J."/>
        </authorList>
    </citation>
    <scope>NUCLEOTIDE SEQUENCE [LARGE SCALE GENOMIC DNA]</scope>
    <source>
        <tissue evidence="1">Leaf</tissue>
    </source>
</reference>
<sequence length="66" mass="7544">MDRAIEVPIRLSQDEETAELQHDNDQFKRNGYISIKLQNPSSSSRFFSKMPGLIGTIVCKCEVRSQ</sequence>
<protein>
    <submittedName>
        <fullName evidence="1">Uncharacterized protein</fullName>
    </submittedName>
</protein>